<evidence type="ECO:0000256" key="2">
    <source>
        <dbReference type="ARBA" id="ARBA00022527"/>
    </source>
</evidence>
<dbReference type="EMBL" id="FR824118">
    <property type="protein sequence ID" value="CCA19547.1"/>
    <property type="molecule type" value="Genomic_DNA"/>
</dbReference>
<evidence type="ECO:0000256" key="5">
    <source>
        <dbReference type="ARBA" id="ARBA00022777"/>
    </source>
</evidence>
<evidence type="ECO:0000259" key="9">
    <source>
        <dbReference type="PROSITE" id="PS50011"/>
    </source>
</evidence>
<keyword evidence="6" id="KW-0067">ATP-binding</keyword>
<reference evidence="10" key="2">
    <citation type="submission" date="2011-02" db="EMBL/GenBank/DDBJ databases">
        <authorList>
            <person name="MacLean D."/>
        </authorList>
    </citation>
    <scope>NUCLEOTIDE SEQUENCE</scope>
</reference>
<feature type="domain" description="Protein kinase" evidence="9">
    <location>
        <begin position="1"/>
        <end position="115"/>
    </location>
</feature>
<evidence type="ECO:0000256" key="3">
    <source>
        <dbReference type="ARBA" id="ARBA00022679"/>
    </source>
</evidence>
<accession>F0WEB6</accession>
<evidence type="ECO:0000256" key="6">
    <source>
        <dbReference type="ARBA" id="ARBA00022840"/>
    </source>
</evidence>
<dbReference type="PANTHER" id="PTHR45998">
    <property type="entry name" value="SERINE/THREONINE-PROTEIN KINASE 16"/>
    <property type="match status" value="1"/>
</dbReference>
<dbReference type="InterPro" id="IPR011009">
    <property type="entry name" value="Kinase-like_dom_sf"/>
</dbReference>
<protein>
    <recommendedName>
        <fullName evidence="1">non-specific serine/threonine protein kinase</fullName>
        <ecNumber evidence="1">2.7.11.1</ecNumber>
    </recommendedName>
</protein>
<evidence type="ECO:0000256" key="8">
    <source>
        <dbReference type="ARBA" id="ARBA00048679"/>
    </source>
</evidence>
<gene>
    <name evidence="10" type="primary">AlNc14C73G4973</name>
    <name evidence="10" type="ORF">ALNC14_056900</name>
</gene>
<keyword evidence="3" id="KW-0808">Transferase</keyword>
<dbReference type="PANTHER" id="PTHR45998:SF2">
    <property type="entry name" value="SERINE_THREONINE-PROTEIN KINASE 16"/>
    <property type="match status" value="1"/>
</dbReference>
<dbReference type="AlphaFoldDB" id="F0WEB6"/>
<dbReference type="EC" id="2.7.11.1" evidence="1"/>
<organism evidence="10">
    <name type="scientific">Albugo laibachii Nc14</name>
    <dbReference type="NCBI Taxonomy" id="890382"/>
    <lineage>
        <taxon>Eukaryota</taxon>
        <taxon>Sar</taxon>
        <taxon>Stramenopiles</taxon>
        <taxon>Oomycota</taxon>
        <taxon>Peronosporomycetes</taxon>
        <taxon>Albuginales</taxon>
        <taxon>Albuginaceae</taxon>
        <taxon>Albugo</taxon>
    </lineage>
</organism>
<comment type="catalytic activity">
    <reaction evidence="7">
        <text>L-threonyl-[protein] + ATP = O-phospho-L-threonyl-[protein] + ADP + H(+)</text>
        <dbReference type="Rhea" id="RHEA:46608"/>
        <dbReference type="Rhea" id="RHEA-COMP:11060"/>
        <dbReference type="Rhea" id="RHEA-COMP:11605"/>
        <dbReference type="ChEBI" id="CHEBI:15378"/>
        <dbReference type="ChEBI" id="CHEBI:30013"/>
        <dbReference type="ChEBI" id="CHEBI:30616"/>
        <dbReference type="ChEBI" id="CHEBI:61977"/>
        <dbReference type="ChEBI" id="CHEBI:456216"/>
        <dbReference type="EC" id="2.7.11.1"/>
    </reaction>
</comment>
<dbReference type="PROSITE" id="PS50011">
    <property type="entry name" value="PROTEIN_KINASE_DOM"/>
    <property type="match status" value="1"/>
</dbReference>
<dbReference type="InterPro" id="IPR052239">
    <property type="entry name" value="Ser/Thr-specific_kinases"/>
</dbReference>
<dbReference type="InterPro" id="IPR000719">
    <property type="entry name" value="Prot_kinase_dom"/>
</dbReference>
<dbReference type="GO" id="GO:0004674">
    <property type="term" value="F:protein serine/threonine kinase activity"/>
    <property type="evidence" value="ECO:0007669"/>
    <property type="project" value="UniProtKB-KW"/>
</dbReference>
<dbReference type="HOGENOM" id="CLU_2077439_0_0_1"/>
<evidence type="ECO:0000256" key="1">
    <source>
        <dbReference type="ARBA" id="ARBA00012513"/>
    </source>
</evidence>
<keyword evidence="2 10" id="KW-0723">Serine/threonine-protein kinase</keyword>
<dbReference type="GO" id="GO:0005737">
    <property type="term" value="C:cytoplasm"/>
    <property type="evidence" value="ECO:0007669"/>
    <property type="project" value="TreeGrafter"/>
</dbReference>
<dbReference type="Pfam" id="PF00069">
    <property type="entry name" value="Pkinase"/>
    <property type="match status" value="1"/>
</dbReference>
<evidence type="ECO:0000256" key="4">
    <source>
        <dbReference type="ARBA" id="ARBA00022741"/>
    </source>
</evidence>
<keyword evidence="4" id="KW-0547">Nucleotide-binding</keyword>
<evidence type="ECO:0000256" key="7">
    <source>
        <dbReference type="ARBA" id="ARBA00047899"/>
    </source>
</evidence>
<dbReference type="Gene3D" id="1.10.510.10">
    <property type="entry name" value="Transferase(Phosphotransferase) domain 1"/>
    <property type="match status" value="1"/>
</dbReference>
<sequence>MQEKASQMTSMPYRAPELYQVPAREHITTKTDVWSLGCVLYAMAFGYSPTECSFTSSGSVRIIECSSLSVLGPIKFPPKNIYSTQFYEFTRHMLTHDPSLRPTIDQIITRLHHWESSH</sequence>
<evidence type="ECO:0000313" key="10">
    <source>
        <dbReference type="EMBL" id="CCA19547.1"/>
    </source>
</evidence>
<reference evidence="10" key="1">
    <citation type="journal article" date="2011" name="PLoS Biol.">
        <title>Gene gain and loss during evolution of obligate parasitism in the white rust pathogen of Arabidopsis thaliana.</title>
        <authorList>
            <person name="Kemen E."/>
            <person name="Gardiner A."/>
            <person name="Schultz-Larsen T."/>
            <person name="Kemen A.C."/>
            <person name="Balmuth A.L."/>
            <person name="Robert-Seilaniantz A."/>
            <person name="Bailey K."/>
            <person name="Holub E."/>
            <person name="Studholme D.J."/>
            <person name="Maclean D."/>
            <person name="Jones J.D."/>
        </authorList>
    </citation>
    <scope>NUCLEOTIDE SEQUENCE</scope>
</reference>
<comment type="catalytic activity">
    <reaction evidence="8">
        <text>L-seryl-[protein] + ATP = O-phospho-L-seryl-[protein] + ADP + H(+)</text>
        <dbReference type="Rhea" id="RHEA:17989"/>
        <dbReference type="Rhea" id="RHEA-COMP:9863"/>
        <dbReference type="Rhea" id="RHEA-COMP:11604"/>
        <dbReference type="ChEBI" id="CHEBI:15378"/>
        <dbReference type="ChEBI" id="CHEBI:29999"/>
        <dbReference type="ChEBI" id="CHEBI:30616"/>
        <dbReference type="ChEBI" id="CHEBI:83421"/>
        <dbReference type="ChEBI" id="CHEBI:456216"/>
        <dbReference type="EC" id="2.7.11.1"/>
    </reaction>
</comment>
<dbReference type="SUPFAM" id="SSF56112">
    <property type="entry name" value="Protein kinase-like (PK-like)"/>
    <property type="match status" value="1"/>
</dbReference>
<keyword evidence="5 10" id="KW-0418">Kinase</keyword>
<dbReference type="GO" id="GO:0005524">
    <property type="term" value="F:ATP binding"/>
    <property type="evidence" value="ECO:0007669"/>
    <property type="project" value="UniProtKB-KW"/>
</dbReference>
<proteinExistence type="predicted"/>
<name>F0WEB6_9STRA</name>